<evidence type="ECO:0000313" key="5">
    <source>
        <dbReference type="Proteomes" id="UP000472320"/>
    </source>
</evidence>
<dbReference type="Proteomes" id="UP000472320">
    <property type="component" value="Unassembled WGS sequence"/>
</dbReference>
<keyword evidence="5" id="KW-1185">Reference proteome</keyword>
<evidence type="ECO:0000256" key="2">
    <source>
        <dbReference type="ARBA" id="ARBA00023315"/>
    </source>
</evidence>
<comment type="caution">
    <text evidence="4">The sequence shown here is derived from an EMBL/GenBank/DDBJ whole genome shotgun (WGS) entry which is preliminary data.</text>
</comment>
<keyword evidence="1 4" id="KW-0808">Transferase</keyword>
<dbReference type="PROSITE" id="PS51186">
    <property type="entry name" value="GNAT"/>
    <property type="match status" value="1"/>
</dbReference>
<feature type="domain" description="N-acetyltransferase" evidence="3">
    <location>
        <begin position="5"/>
        <end position="132"/>
    </location>
</feature>
<organism evidence="4 5">
    <name type="scientific">Massilia eburnea</name>
    <dbReference type="NCBI Taxonomy" id="1776165"/>
    <lineage>
        <taxon>Bacteria</taxon>
        <taxon>Pseudomonadati</taxon>
        <taxon>Pseudomonadota</taxon>
        <taxon>Betaproteobacteria</taxon>
        <taxon>Burkholderiales</taxon>
        <taxon>Oxalobacteraceae</taxon>
        <taxon>Telluria group</taxon>
        <taxon>Massilia</taxon>
    </lineage>
</organism>
<dbReference type="InterPro" id="IPR050832">
    <property type="entry name" value="Bact_Acetyltransf"/>
</dbReference>
<dbReference type="AlphaFoldDB" id="A0A6L6QEQ9"/>
<dbReference type="EMBL" id="WNKX01000005">
    <property type="protein sequence ID" value="MTW10610.1"/>
    <property type="molecule type" value="Genomic_DNA"/>
</dbReference>
<evidence type="ECO:0000313" key="4">
    <source>
        <dbReference type="EMBL" id="MTW10610.1"/>
    </source>
</evidence>
<accession>A0A6L6QEQ9</accession>
<dbReference type="OrthoDB" id="5197788at2"/>
<dbReference type="GO" id="GO:0016747">
    <property type="term" value="F:acyltransferase activity, transferring groups other than amino-acyl groups"/>
    <property type="evidence" value="ECO:0007669"/>
    <property type="project" value="InterPro"/>
</dbReference>
<dbReference type="Gene3D" id="3.40.630.30">
    <property type="match status" value="1"/>
</dbReference>
<dbReference type="InterPro" id="IPR016181">
    <property type="entry name" value="Acyl_CoA_acyltransferase"/>
</dbReference>
<protein>
    <submittedName>
        <fullName evidence="4">GNAT family N-acetyltransferase</fullName>
    </submittedName>
</protein>
<evidence type="ECO:0000259" key="3">
    <source>
        <dbReference type="PROSITE" id="PS51186"/>
    </source>
</evidence>
<dbReference type="SUPFAM" id="SSF55729">
    <property type="entry name" value="Acyl-CoA N-acyltransferases (Nat)"/>
    <property type="match status" value="1"/>
</dbReference>
<sequence>MKNEMTFRPATPADWPGIEELLVAARLPLEGAADHLQNFVVGEVGGHLLCTGGFEQYAVTALLRSVAVDASLRGTGVGQQLLQNLRLQAKERGVVELYLLTTTAAAFFSKRGFSEIARADTPSALQASREFQGVCPASATAMVAKL</sequence>
<dbReference type="RefSeq" id="WP_155453554.1">
    <property type="nucleotide sequence ID" value="NZ_WNKX01000005.1"/>
</dbReference>
<keyword evidence="2" id="KW-0012">Acyltransferase</keyword>
<dbReference type="Pfam" id="PF13508">
    <property type="entry name" value="Acetyltransf_7"/>
    <property type="match status" value="1"/>
</dbReference>
<name>A0A6L6QEQ9_9BURK</name>
<dbReference type="PANTHER" id="PTHR43877">
    <property type="entry name" value="AMINOALKYLPHOSPHONATE N-ACETYLTRANSFERASE-RELATED-RELATED"/>
    <property type="match status" value="1"/>
</dbReference>
<reference evidence="4 5" key="1">
    <citation type="submission" date="2019-11" db="EMBL/GenBank/DDBJ databases">
        <title>Type strains purchased from KCTC, JCM and DSMZ.</title>
        <authorList>
            <person name="Lu H."/>
        </authorList>
    </citation>
    <scope>NUCLEOTIDE SEQUENCE [LARGE SCALE GENOMIC DNA]</scope>
    <source>
        <strain evidence="4 5">JCM 31587</strain>
    </source>
</reference>
<proteinExistence type="predicted"/>
<dbReference type="NCBIfam" id="NF040501">
    <property type="entry name" value="resist_ArsN2"/>
    <property type="match status" value="1"/>
</dbReference>
<dbReference type="InterPro" id="IPR000182">
    <property type="entry name" value="GNAT_dom"/>
</dbReference>
<evidence type="ECO:0000256" key="1">
    <source>
        <dbReference type="ARBA" id="ARBA00022679"/>
    </source>
</evidence>
<gene>
    <name evidence="4" type="ORF">GM658_08325</name>
</gene>